<dbReference type="PANTHER" id="PTHR12509:SF9">
    <property type="entry name" value="SPERM FLAGELLAR PROTEIN 1 ISOFORM X1"/>
    <property type="match status" value="1"/>
</dbReference>
<dbReference type="SUPFAM" id="SSF47576">
    <property type="entry name" value="Calponin-homology domain, CH-domain"/>
    <property type="match status" value="1"/>
</dbReference>
<protein>
    <recommendedName>
        <fullName evidence="3">Calponin-homology (CH) domain-containing protein</fullName>
    </recommendedName>
</protein>
<dbReference type="GO" id="GO:0008017">
    <property type="term" value="F:microtubule binding"/>
    <property type="evidence" value="ECO:0000318"/>
    <property type="project" value="GO_Central"/>
</dbReference>
<dbReference type="OMA" id="KLDNWNT"/>
<evidence type="ECO:0000313" key="5">
    <source>
        <dbReference type="Proteomes" id="UP000054558"/>
    </source>
</evidence>
<dbReference type="GO" id="GO:0051493">
    <property type="term" value="P:regulation of cytoskeleton organization"/>
    <property type="evidence" value="ECO:0000318"/>
    <property type="project" value="GO_Central"/>
</dbReference>
<organism evidence="4 5">
    <name type="scientific">Klebsormidium nitens</name>
    <name type="common">Green alga</name>
    <name type="synonym">Ulothrix nitens</name>
    <dbReference type="NCBI Taxonomy" id="105231"/>
    <lineage>
        <taxon>Eukaryota</taxon>
        <taxon>Viridiplantae</taxon>
        <taxon>Streptophyta</taxon>
        <taxon>Klebsormidiophyceae</taxon>
        <taxon>Klebsormidiales</taxon>
        <taxon>Klebsormidiaceae</taxon>
        <taxon>Klebsormidium</taxon>
    </lineage>
</organism>
<dbReference type="InterPro" id="IPR010441">
    <property type="entry name" value="CH_2"/>
</dbReference>
<dbReference type="GO" id="GO:0005930">
    <property type="term" value="C:axoneme"/>
    <property type="evidence" value="ECO:0000318"/>
    <property type="project" value="GO_Central"/>
</dbReference>
<dbReference type="OrthoDB" id="193300at2759"/>
<feature type="domain" description="Calponin-homology (CH)" evidence="3">
    <location>
        <begin position="9"/>
        <end position="114"/>
    </location>
</feature>
<keyword evidence="1" id="KW-0175">Coiled coil</keyword>
<sequence length="225" mass="24975">MVGMTELSEAELQNLYTWVDEIPLSRPKRNIARDFSDGVLAAEIVAHYFPKTVETHNYSQANGFAQKMYNWNTLNLKVFKKLQFSVTREEIEAISNCVPGAIEKLLKQLKVKIAKYKPGRRPSSSEGPAPGTEGMASQSGHQRRGDSLSPNSKALSYGGANGTATDPTRRFQDLEAVAEKDAKILELRETNELLDSKVKKLEQLVRLKESKIQALTAKLQQAGLA</sequence>
<dbReference type="Gene3D" id="1.10.418.10">
    <property type="entry name" value="Calponin-like domain"/>
    <property type="match status" value="1"/>
</dbReference>
<dbReference type="Proteomes" id="UP000054558">
    <property type="component" value="Unassembled WGS sequence"/>
</dbReference>
<accession>A0A1Y1I7X9</accession>
<reference evidence="4 5" key="1">
    <citation type="journal article" date="2014" name="Nat. Commun.">
        <title>Klebsormidium flaccidum genome reveals primary factors for plant terrestrial adaptation.</title>
        <authorList>
            <person name="Hori K."/>
            <person name="Maruyama F."/>
            <person name="Fujisawa T."/>
            <person name="Togashi T."/>
            <person name="Yamamoto N."/>
            <person name="Seo M."/>
            <person name="Sato S."/>
            <person name="Yamada T."/>
            <person name="Mori H."/>
            <person name="Tajima N."/>
            <person name="Moriyama T."/>
            <person name="Ikeuchi M."/>
            <person name="Watanabe M."/>
            <person name="Wada H."/>
            <person name="Kobayashi K."/>
            <person name="Saito M."/>
            <person name="Masuda T."/>
            <person name="Sasaki-Sekimoto Y."/>
            <person name="Mashiguchi K."/>
            <person name="Awai K."/>
            <person name="Shimojima M."/>
            <person name="Masuda S."/>
            <person name="Iwai M."/>
            <person name="Nobusawa T."/>
            <person name="Narise T."/>
            <person name="Kondo S."/>
            <person name="Saito H."/>
            <person name="Sato R."/>
            <person name="Murakawa M."/>
            <person name="Ihara Y."/>
            <person name="Oshima-Yamada Y."/>
            <person name="Ohtaka K."/>
            <person name="Satoh M."/>
            <person name="Sonobe K."/>
            <person name="Ishii M."/>
            <person name="Ohtani R."/>
            <person name="Kanamori-Sato M."/>
            <person name="Honoki R."/>
            <person name="Miyazaki D."/>
            <person name="Mochizuki H."/>
            <person name="Umetsu J."/>
            <person name="Higashi K."/>
            <person name="Shibata D."/>
            <person name="Kamiya Y."/>
            <person name="Sato N."/>
            <person name="Nakamura Y."/>
            <person name="Tabata S."/>
            <person name="Ida S."/>
            <person name="Kurokawa K."/>
            <person name="Ohta H."/>
        </authorList>
    </citation>
    <scope>NUCLEOTIDE SEQUENCE [LARGE SCALE GENOMIC DNA]</scope>
    <source>
        <strain evidence="4 5">NIES-2285</strain>
    </source>
</reference>
<name>A0A1Y1I7X9_KLENI</name>
<dbReference type="PROSITE" id="PS50021">
    <property type="entry name" value="CH"/>
    <property type="match status" value="1"/>
</dbReference>
<evidence type="ECO:0000259" key="3">
    <source>
        <dbReference type="PROSITE" id="PS50021"/>
    </source>
</evidence>
<evidence type="ECO:0000256" key="2">
    <source>
        <dbReference type="SAM" id="MobiDB-lite"/>
    </source>
</evidence>
<dbReference type="InterPro" id="IPR001715">
    <property type="entry name" value="CH_dom"/>
</dbReference>
<dbReference type="FunFam" id="1.10.418.10:FF:000059">
    <property type="entry name" value="RIKEN cDNA 6430531B16 gene"/>
    <property type="match status" value="1"/>
</dbReference>
<dbReference type="PANTHER" id="PTHR12509">
    <property type="entry name" value="SPERMATOGENESIS-ASSOCIATED 4-RELATED"/>
    <property type="match status" value="1"/>
</dbReference>
<dbReference type="AlphaFoldDB" id="A0A1Y1I7X9"/>
<dbReference type="Pfam" id="PF06294">
    <property type="entry name" value="CH_2"/>
    <property type="match status" value="1"/>
</dbReference>
<keyword evidence="5" id="KW-1185">Reference proteome</keyword>
<dbReference type="InterPro" id="IPR052111">
    <property type="entry name" value="Spermatogenesis_Ciliary_MAP"/>
</dbReference>
<gene>
    <name evidence="4" type="ORF">KFL_002260070</name>
</gene>
<dbReference type="EMBL" id="DF237175">
    <property type="protein sequence ID" value="GAQ85251.1"/>
    <property type="molecule type" value="Genomic_DNA"/>
</dbReference>
<evidence type="ECO:0000313" key="4">
    <source>
        <dbReference type="EMBL" id="GAQ85251.1"/>
    </source>
</evidence>
<feature type="region of interest" description="Disordered" evidence="2">
    <location>
        <begin position="117"/>
        <end position="169"/>
    </location>
</feature>
<evidence type="ECO:0000256" key="1">
    <source>
        <dbReference type="SAM" id="Coils"/>
    </source>
</evidence>
<proteinExistence type="predicted"/>
<dbReference type="InterPro" id="IPR036872">
    <property type="entry name" value="CH_dom_sf"/>
</dbReference>
<dbReference type="STRING" id="105231.A0A1Y1I7X9"/>
<feature type="coiled-coil region" evidence="1">
    <location>
        <begin position="184"/>
        <end position="218"/>
    </location>
</feature>